<reference evidence="1 2" key="2">
    <citation type="submission" date="2018-11" db="EMBL/GenBank/DDBJ databases">
        <authorList>
            <consortium name="Pathogen Informatics"/>
        </authorList>
    </citation>
    <scope>NUCLEOTIDE SEQUENCE [LARGE SCALE GENOMIC DNA]</scope>
</reference>
<proteinExistence type="predicted"/>
<dbReference type="WBParaSite" id="NBR_0000352601-mRNA-1">
    <property type="protein sequence ID" value="NBR_0000352601-mRNA-1"/>
    <property type="gene ID" value="NBR_0000352601"/>
</dbReference>
<gene>
    <name evidence="1" type="ORF">NBR_LOCUS3526</name>
</gene>
<dbReference type="Proteomes" id="UP000271162">
    <property type="component" value="Unassembled WGS sequence"/>
</dbReference>
<protein>
    <submittedName>
        <fullName evidence="3">DUF772 domain-containing protein</fullName>
    </submittedName>
</protein>
<reference evidence="3" key="1">
    <citation type="submission" date="2017-02" db="UniProtKB">
        <authorList>
            <consortium name="WormBaseParasite"/>
        </authorList>
    </citation>
    <scope>IDENTIFICATION</scope>
</reference>
<evidence type="ECO:0000313" key="1">
    <source>
        <dbReference type="EMBL" id="VDL67115.1"/>
    </source>
</evidence>
<evidence type="ECO:0000313" key="2">
    <source>
        <dbReference type="Proteomes" id="UP000271162"/>
    </source>
</evidence>
<sequence>MFSQRFVVVVVDGGVSELPSSSDSLFTVYVWTRLAGYMWDRFDTAYDDEAEKALSAQFVSILQEPRLPTPSPILPFVLPTGRR</sequence>
<organism evidence="3">
    <name type="scientific">Nippostrongylus brasiliensis</name>
    <name type="common">Rat hookworm</name>
    <dbReference type="NCBI Taxonomy" id="27835"/>
    <lineage>
        <taxon>Eukaryota</taxon>
        <taxon>Metazoa</taxon>
        <taxon>Ecdysozoa</taxon>
        <taxon>Nematoda</taxon>
        <taxon>Chromadorea</taxon>
        <taxon>Rhabditida</taxon>
        <taxon>Rhabditina</taxon>
        <taxon>Rhabditomorpha</taxon>
        <taxon>Strongyloidea</taxon>
        <taxon>Heligmosomidae</taxon>
        <taxon>Nippostrongylus</taxon>
    </lineage>
</organism>
<evidence type="ECO:0000313" key="3">
    <source>
        <dbReference type="WBParaSite" id="NBR_0000352601-mRNA-1"/>
    </source>
</evidence>
<accession>A0A0N4XLX4</accession>
<dbReference type="EMBL" id="UYSL01005374">
    <property type="protein sequence ID" value="VDL67115.1"/>
    <property type="molecule type" value="Genomic_DNA"/>
</dbReference>
<keyword evidence="2" id="KW-1185">Reference proteome</keyword>
<dbReference type="AlphaFoldDB" id="A0A0N4XLX4"/>
<name>A0A0N4XLX4_NIPBR</name>